<feature type="transmembrane region" description="Helical" evidence="1">
    <location>
        <begin position="201"/>
        <end position="224"/>
    </location>
</feature>
<accession>A0ABP4Q7V6</accession>
<dbReference type="EMBL" id="BAAAND010000008">
    <property type="protein sequence ID" value="GAA1598900.1"/>
    <property type="molecule type" value="Genomic_DNA"/>
</dbReference>
<comment type="caution">
    <text evidence="2">The sequence shown here is derived from an EMBL/GenBank/DDBJ whole genome shotgun (WGS) entry which is preliminary data.</text>
</comment>
<proteinExistence type="predicted"/>
<keyword evidence="1" id="KW-0472">Membrane</keyword>
<sequence length="236" mass="25003">MQDSPDPWRPLYRAGAVAAACAVVLYVTALVIFATTTAPPDSGGAAILEYVGAHRTGYIVRQLLWLMPSLFLMVVFLALTVALRLHGRSFAAVAGLIAVVSWAVSFAWPTTGDGSLAMVVLSDRYAAAGTPADRAPYVAGAELLSALNDVPAVIGVLQTLGIFLVAILMLRGVFAKPLAWTGVATGAIGVISEILRPVLGWAYALYGVLLFVWLAWTALALWRLSPSAGRPLRRRS</sequence>
<reference evidence="3" key="1">
    <citation type="journal article" date="2019" name="Int. J. Syst. Evol. Microbiol.">
        <title>The Global Catalogue of Microorganisms (GCM) 10K type strain sequencing project: providing services to taxonomists for standard genome sequencing and annotation.</title>
        <authorList>
            <consortium name="The Broad Institute Genomics Platform"/>
            <consortium name="The Broad Institute Genome Sequencing Center for Infectious Disease"/>
            <person name="Wu L."/>
            <person name="Ma J."/>
        </authorList>
    </citation>
    <scope>NUCLEOTIDE SEQUENCE [LARGE SCALE GENOMIC DNA]</scope>
    <source>
        <strain evidence="3">JCM 14304</strain>
    </source>
</reference>
<evidence type="ECO:0008006" key="4">
    <source>
        <dbReference type="Google" id="ProtNLM"/>
    </source>
</evidence>
<protein>
    <recommendedName>
        <fullName evidence="4">DUF4386 family protein</fullName>
    </recommendedName>
</protein>
<keyword evidence="3" id="KW-1185">Reference proteome</keyword>
<name>A0ABP4Q7V6_9ACTN</name>
<dbReference type="Proteomes" id="UP001500190">
    <property type="component" value="Unassembled WGS sequence"/>
</dbReference>
<feature type="transmembrane region" description="Helical" evidence="1">
    <location>
        <begin position="12"/>
        <end position="34"/>
    </location>
</feature>
<keyword evidence="1" id="KW-1133">Transmembrane helix</keyword>
<keyword evidence="1" id="KW-0812">Transmembrane</keyword>
<feature type="transmembrane region" description="Helical" evidence="1">
    <location>
        <begin position="150"/>
        <end position="170"/>
    </location>
</feature>
<gene>
    <name evidence="2" type="ORF">GCM10009742_53170</name>
</gene>
<feature type="transmembrane region" description="Helical" evidence="1">
    <location>
        <begin position="63"/>
        <end position="83"/>
    </location>
</feature>
<feature type="transmembrane region" description="Helical" evidence="1">
    <location>
        <begin position="177"/>
        <end position="195"/>
    </location>
</feature>
<evidence type="ECO:0000313" key="2">
    <source>
        <dbReference type="EMBL" id="GAA1598900.1"/>
    </source>
</evidence>
<organism evidence="2 3">
    <name type="scientific">Kribbella karoonensis</name>
    <dbReference type="NCBI Taxonomy" id="324851"/>
    <lineage>
        <taxon>Bacteria</taxon>
        <taxon>Bacillati</taxon>
        <taxon>Actinomycetota</taxon>
        <taxon>Actinomycetes</taxon>
        <taxon>Propionibacteriales</taxon>
        <taxon>Kribbellaceae</taxon>
        <taxon>Kribbella</taxon>
    </lineage>
</organism>
<evidence type="ECO:0000313" key="3">
    <source>
        <dbReference type="Proteomes" id="UP001500190"/>
    </source>
</evidence>
<evidence type="ECO:0000256" key="1">
    <source>
        <dbReference type="SAM" id="Phobius"/>
    </source>
</evidence>
<feature type="transmembrane region" description="Helical" evidence="1">
    <location>
        <begin position="90"/>
        <end position="108"/>
    </location>
</feature>
<dbReference type="RefSeq" id="WP_344196037.1">
    <property type="nucleotide sequence ID" value="NZ_BAAAND010000008.1"/>
</dbReference>